<dbReference type="SUPFAM" id="SSF50494">
    <property type="entry name" value="Trypsin-like serine proteases"/>
    <property type="match status" value="1"/>
</dbReference>
<evidence type="ECO:0000313" key="1">
    <source>
        <dbReference type="EMBL" id="ADO69135.1"/>
    </source>
</evidence>
<dbReference type="eggNOG" id="ENOG5032H4N">
    <property type="taxonomic scope" value="Bacteria"/>
</dbReference>
<dbReference type="Pfam" id="PF13365">
    <property type="entry name" value="Trypsin_2"/>
    <property type="match status" value="1"/>
</dbReference>
<dbReference type="Proteomes" id="UP000001351">
    <property type="component" value="Chromosome"/>
</dbReference>
<protein>
    <recommendedName>
        <fullName evidence="3">Trypsin-like peptidase domain-containing protein</fullName>
    </recommendedName>
</protein>
<evidence type="ECO:0008006" key="3">
    <source>
        <dbReference type="Google" id="ProtNLM"/>
    </source>
</evidence>
<name>E3FJ40_STIAD</name>
<reference evidence="1 2" key="1">
    <citation type="journal article" date="2011" name="Mol. Biol. Evol.">
        <title>Comparative genomic analysis of fruiting body formation in Myxococcales.</title>
        <authorList>
            <person name="Huntley S."/>
            <person name="Hamann N."/>
            <person name="Wegener-Feldbrugge S."/>
            <person name="Treuner-Lange A."/>
            <person name="Kube M."/>
            <person name="Reinhardt R."/>
            <person name="Klages S."/>
            <person name="Muller R."/>
            <person name="Ronning C.M."/>
            <person name="Nierman W.C."/>
            <person name="Sogaard-Andersen L."/>
        </authorList>
    </citation>
    <scope>NUCLEOTIDE SEQUENCE [LARGE SCALE GENOMIC DNA]</scope>
    <source>
        <strain evidence="1 2">DW4/3-1</strain>
    </source>
</reference>
<proteinExistence type="predicted"/>
<sequence length="211" mass="22269">MRIGVGAKARGTGFIVRVESGAIDILTALHVVADLAASRASRTPVWHEVSAQVQLGSGEIITVPLGTQGSRSSIDQDWALLRFEGALPSPVVPLRLAGLESRPHARKWQTFGYSDAAPDAGEPHSGDIEDERGNVIYLFDKQGASGTGGFLSGCSGAPCIVEGHVVGIIVEALQRKEKERKAQSIHGAVFALRIEAVAVECGLKDRAARPT</sequence>
<gene>
    <name evidence="1" type="ordered locus">STAUR_1331</name>
</gene>
<accession>E3FJ40</accession>
<evidence type="ECO:0000313" key="2">
    <source>
        <dbReference type="Proteomes" id="UP000001351"/>
    </source>
</evidence>
<dbReference type="AlphaFoldDB" id="E3FJ40"/>
<dbReference type="HOGENOM" id="CLU_1304252_0_0_7"/>
<dbReference type="EMBL" id="CP002271">
    <property type="protein sequence ID" value="ADO69135.1"/>
    <property type="molecule type" value="Genomic_DNA"/>
</dbReference>
<dbReference type="InterPro" id="IPR009003">
    <property type="entry name" value="Peptidase_S1_PA"/>
</dbReference>
<dbReference type="KEGG" id="sur:STAUR_1331"/>
<keyword evidence="2" id="KW-1185">Reference proteome</keyword>
<organism evidence="1 2">
    <name type="scientific">Stigmatella aurantiaca (strain DW4/3-1)</name>
    <dbReference type="NCBI Taxonomy" id="378806"/>
    <lineage>
        <taxon>Bacteria</taxon>
        <taxon>Pseudomonadati</taxon>
        <taxon>Myxococcota</taxon>
        <taxon>Myxococcia</taxon>
        <taxon>Myxococcales</taxon>
        <taxon>Cystobacterineae</taxon>
        <taxon>Archangiaceae</taxon>
        <taxon>Stigmatella</taxon>
    </lineage>
</organism>